<dbReference type="PIRSF" id="PIRSF000410">
    <property type="entry name" value="CheR"/>
    <property type="match status" value="1"/>
</dbReference>
<dbReference type="OrthoDB" id="9816309at2"/>
<feature type="binding site" evidence="6">
    <location>
        <position position="94"/>
    </location>
    <ligand>
        <name>S-adenosyl-L-methionine</name>
        <dbReference type="ChEBI" id="CHEBI:59789"/>
    </ligand>
</feature>
<dbReference type="PATRIC" id="fig|716541.4.peg.3468"/>
<keyword evidence="2 5" id="KW-0489">Methyltransferase</keyword>
<evidence type="ECO:0000256" key="5">
    <source>
        <dbReference type="PIRNR" id="PIRNR000410"/>
    </source>
</evidence>
<dbReference type="InterPro" id="IPR022641">
    <property type="entry name" value="CheR_N"/>
</dbReference>
<dbReference type="SUPFAM" id="SSF53335">
    <property type="entry name" value="S-adenosyl-L-methionine-dependent methyltransferases"/>
    <property type="match status" value="1"/>
</dbReference>
<dbReference type="PANTHER" id="PTHR24422:SF19">
    <property type="entry name" value="CHEMOTAXIS PROTEIN METHYLTRANSFERASE"/>
    <property type="match status" value="1"/>
</dbReference>
<reference evidence="8 9" key="1">
    <citation type="journal article" date="2010" name="J. Bacteriol.">
        <title>Complete genome sequence of Enterobacter cloacae subsp. cloacae type strain ATCC 13047.</title>
        <authorList>
            <person name="Ren Y."/>
            <person name="Ren Y."/>
            <person name="Zhou Z."/>
            <person name="Guo X."/>
            <person name="Li Y."/>
            <person name="Feng L."/>
            <person name="Wang L."/>
        </authorList>
    </citation>
    <scope>NUCLEOTIDE SEQUENCE [LARGE SCALE GENOMIC DNA]</scope>
    <source>
        <strain evidence="9">ATCC 13047 / DSM 30054 / NBRC 13535 / NCTC 10005 / WDCM 00083 / NCDC 279-56</strain>
    </source>
</reference>
<dbReference type="InterPro" id="IPR022642">
    <property type="entry name" value="CheR_C"/>
</dbReference>
<dbReference type="RefSeq" id="WP_013097811.1">
    <property type="nucleotide sequence ID" value="NC_014121.1"/>
</dbReference>
<evidence type="ECO:0000256" key="3">
    <source>
        <dbReference type="ARBA" id="ARBA00022679"/>
    </source>
</evidence>
<dbReference type="PANTHER" id="PTHR24422">
    <property type="entry name" value="CHEMOTAXIS PROTEIN METHYLTRANSFERASE"/>
    <property type="match status" value="1"/>
</dbReference>
<evidence type="ECO:0000313" key="8">
    <source>
        <dbReference type="EMBL" id="ADF62839.1"/>
    </source>
</evidence>
<dbReference type="Gene3D" id="3.40.50.150">
    <property type="entry name" value="Vaccinia Virus protein VP39"/>
    <property type="match status" value="1"/>
</dbReference>
<dbReference type="KEGG" id="enc:ECL_03305"/>
<dbReference type="eggNOG" id="COG1352">
    <property type="taxonomic scope" value="Bacteria"/>
</dbReference>
<feature type="binding site" evidence="6">
    <location>
        <position position="90"/>
    </location>
    <ligand>
        <name>S-adenosyl-L-methionine</name>
        <dbReference type="ChEBI" id="CHEBI:59789"/>
    </ligand>
</feature>
<dbReference type="PRINTS" id="PR00996">
    <property type="entry name" value="CHERMTFRASE"/>
</dbReference>
<dbReference type="InterPro" id="IPR036804">
    <property type="entry name" value="CheR_N_sf"/>
</dbReference>
<dbReference type="SMART" id="SM00138">
    <property type="entry name" value="MeTrc"/>
    <property type="match status" value="1"/>
</dbReference>
<dbReference type="AlphaFoldDB" id="A0A0H3CMJ7"/>
<dbReference type="InterPro" id="IPR026024">
    <property type="entry name" value="Chemotaxis_MeTrfase_CheR"/>
</dbReference>
<dbReference type="HOGENOM" id="CLU_025854_0_0_6"/>
<dbReference type="InterPro" id="IPR050903">
    <property type="entry name" value="Bact_Chemotaxis_MeTrfase"/>
</dbReference>
<dbReference type="SUPFAM" id="SSF47757">
    <property type="entry name" value="Chemotaxis receptor methyltransferase CheR, N-terminal domain"/>
    <property type="match status" value="1"/>
</dbReference>
<gene>
    <name evidence="8" type="primary">cheR</name>
    <name evidence="8" type="ordered locus">ECL_03305</name>
</gene>
<dbReference type="STRING" id="716541.ECL_03305"/>
<keyword evidence="4 5" id="KW-0949">S-adenosyl-L-methionine</keyword>
<organism evidence="8 9">
    <name type="scientific">Enterobacter cloacae subsp. cloacae (strain ATCC 13047 / DSM 30054 / NBRC 13535 / NCTC 10005 / WDCM 00083 / NCDC 279-56)</name>
    <dbReference type="NCBI Taxonomy" id="716541"/>
    <lineage>
        <taxon>Bacteria</taxon>
        <taxon>Pseudomonadati</taxon>
        <taxon>Pseudomonadota</taxon>
        <taxon>Gammaproteobacteria</taxon>
        <taxon>Enterobacterales</taxon>
        <taxon>Enterobacteriaceae</taxon>
        <taxon>Enterobacter</taxon>
        <taxon>Enterobacter cloacae complex</taxon>
    </lineage>
</organism>
<dbReference type="EnsemblBacteria" id="ADF62839">
    <property type="protein sequence ID" value="ADF62839"/>
    <property type="gene ID" value="ECL_03305"/>
</dbReference>
<dbReference type="InterPro" id="IPR029063">
    <property type="entry name" value="SAM-dependent_MTases_sf"/>
</dbReference>
<dbReference type="InterPro" id="IPR000780">
    <property type="entry name" value="CheR_MeTrfase"/>
</dbReference>
<dbReference type="GO" id="GO:0032259">
    <property type="term" value="P:methylation"/>
    <property type="evidence" value="ECO:0007669"/>
    <property type="project" value="UniProtKB-KW"/>
</dbReference>
<dbReference type="Gene3D" id="1.10.155.10">
    <property type="entry name" value="Chemotaxis receptor methyltransferase CheR, N-terminal domain"/>
    <property type="match status" value="1"/>
</dbReference>
<name>A0A0H3CMJ7_ENTCC</name>
<protein>
    <recommendedName>
        <fullName evidence="5">Chemotaxis protein methyltransferase</fullName>
        <ecNumber evidence="5">2.1.1.80</ecNumber>
    </recommendedName>
</protein>
<dbReference type="Pfam" id="PF01739">
    <property type="entry name" value="CheR"/>
    <property type="match status" value="1"/>
</dbReference>
<keyword evidence="9" id="KW-1185">Reference proteome</keyword>
<feature type="binding site" evidence="6">
    <location>
        <position position="88"/>
    </location>
    <ligand>
        <name>S-adenosyl-L-methionine</name>
        <dbReference type="ChEBI" id="CHEBI:59789"/>
    </ligand>
</feature>
<feature type="binding site" evidence="6">
    <location>
        <position position="150"/>
    </location>
    <ligand>
        <name>S-adenosyl-L-methionine</name>
        <dbReference type="ChEBI" id="CHEBI:59789"/>
    </ligand>
</feature>
<evidence type="ECO:0000256" key="6">
    <source>
        <dbReference type="PIRSR" id="PIRSR000410-1"/>
    </source>
</evidence>
<evidence type="ECO:0000313" key="9">
    <source>
        <dbReference type="Proteomes" id="UP000002363"/>
    </source>
</evidence>
<feature type="binding site" evidence="6">
    <location>
        <begin position="208"/>
        <end position="209"/>
    </location>
    <ligand>
        <name>S-adenosyl-L-methionine</name>
        <dbReference type="ChEBI" id="CHEBI:59789"/>
    </ligand>
</feature>
<comment type="function">
    <text evidence="5">Methylation of the membrane-bound methyl-accepting chemotaxis proteins (MCP) to form gamma-glutamyl methyl ester residues in MCP.</text>
</comment>
<accession>A0A0H3CMJ7</accession>
<dbReference type="EC" id="2.1.1.80" evidence="5"/>
<evidence type="ECO:0000256" key="4">
    <source>
        <dbReference type="ARBA" id="ARBA00022691"/>
    </source>
</evidence>
<comment type="catalytic activity">
    <reaction evidence="1 5">
        <text>L-glutamyl-[protein] + S-adenosyl-L-methionine = [protein]-L-glutamate 5-O-methyl ester + S-adenosyl-L-homocysteine</text>
        <dbReference type="Rhea" id="RHEA:24452"/>
        <dbReference type="Rhea" id="RHEA-COMP:10208"/>
        <dbReference type="Rhea" id="RHEA-COMP:10311"/>
        <dbReference type="ChEBI" id="CHEBI:29973"/>
        <dbReference type="ChEBI" id="CHEBI:57856"/>
        <dbReference type="ChEBI" id="CHEBI:59789"/>
        <dbReference type="ChEBI" id="CHEBI:82795"/>
        <dbReference type="EC" id="2.1.1.80"/>
    </reaction>
</comment>
<dbReference type="GO" id="GO:0008983">
    <property type="term" value="F:protein-glutamate O-methyltransferase activity"/>
    <property type="evidence" value="ECO:0007669"/>
    <property type="project" value="UniProtKB-EC"/>
</dbReference>
<dbReference type="CDD" id="cd02440">
    <property type="entry name" value="AdoMet_MTases"/>
    <property type="match status" value="1"/>
</dbReference>
<feature type="binding site" evidence="6">
    <location>
        <position position="125"/>
    </location>
    <ligand>
        <name>S-adenosyl-L-methionine</name>
        <dbReference type="ChEBI" id="CHEBI:59789"/>
    </ligand>
</feature>
<dbReference type="EMBL" id="CP001918">
    <property type="protein sequence ID" value="ADF62839.1"/>
    <property type="molecule type" value="Genomic_DNA"/>
</dbReference>
<dbReference type="PROSITE" id="PS50123">
    <property type="entry name" value="CHER"/>
    <property type="match status" value="1"/>
</dbReference>
<feature type="binding site" evidence="6">
    <location>
        <begin position="226"/>
        <end position="227"/>
    </location>
    <ligand>
        <name>S-adenosyl-L-methionine</name>
        <dbReference type="ChEBI" id="CHEBI:59789"/>
    </ligand>
</feature>
<evidence type="ECO:0000256" key="1">
    <source>
        <dbReference type="ARBA" id="ARBA00001541"/>
    </source>
</evidence>
<keyword evidence="3 5" id="KW-0808">Transferase</keyword>
<feature type="domain" description="CheR-type methyltransferase" evidence="7">
    <location>
        <begin position="11"/>
        <end position="282"/>
    </location>
</feature>
<dbReference type="Pfam" id="PF03705">
    <property type="entry name" value="CheR_N"/>
    <property type="match status" value="1"/>
</dbReference>
<proteinExistence type="predicted"/>
<dbReference type="Proteomes" id="UP000002363">
    <property type="component" value="Chromosome"/>
</dbReference>
<evidence type="ECO:0000256" key="2">
    <source>
        <dbReference type="ARBA" id="ARBA00022603"/>
    </source>
</evidence>
<sequence>MSEIISTSARLSLNTLSLTDSELQRVGKLIYKRAGIVVNAQKREMIFNRLSRRVRTLGLATFSDYIALLESHSEHPEWQNFINALTTNLTSFFREAYHFPILAEHARQRASGYRVWCTAASTGEEPCSIAMTLNEQLGASVAGPRIWASDIDTEVLAKAEAGIYRLNDLDALTLAQKRHYFLRGAGDNSEWVKARQELLSAIHYQQLNLLDEKWSVPGPFDAIFCRNVMIYFDAPTQQRLLQRFARLLKPGGLLFVGHSEHFNHAHIPLRLRGQSVYELTEATR</sequence>
<evidence type="ECO:0000259" key="7">
    <source>
        <dbReference type="PROSITE" id="PS50123"/>
    </source>
</evidence>